<dbReference type="EnsemblMetazoa" id="BGLB033498-RC">
    <property type="protein sequence ID" value="BGLB033498-PC"/>
    <property type="gene ID" value="BGLB033498"/>
</dbReference>
<dbReference type="SUPFAM" id="SSF57501">
    <property type="entry name" value="Cystine-knot cytokines"/>
    <property type="match status" value="1"/>
</dbReference>
<evidence type="ECO:0000256" key="1">
    <source>
        <dbReference type="SAM" id="SignalP"/>
    </source>
</evidence>
<dbReference type="VEuPathDB" id="VectorBase:BGLB033498"/>
<dbReference type="AlphaFoldDB" id="A0A2C9LPH3"/>
<dbReference type="KEGG" id="bgt:106070480"/>
<dbReference type="InterPro" id="IPR029034">
    <property type="entry name" value="Cystine-knot_cytokine"/>
</dbReference>
<dbReference type="EnsemblMetazoa" id="BGLB033498-RA">
    <property type="protein sequence ID" value="BGLB033498-PA"/>
    <property type="gene ID" value="BGLB033498"/>
</dbReference>
<evidence type="ECO:0000313" key="2">
    <source>
        <dbReference type="EnsemblMetazoa" id="BGLB033498-PA"/>
    </source>
</evidence>
<dbReference type="RefSeq" id="XP_013085853.2">
    <property type="nucleotide sequence ID" value="XM_013230399.2"/>
</dbReference>
<accession>A0A2C9LPH3</accession>
<feature type="chain" id="PRO_5014285094" evidence="1">
    <location>
        <begin position="26"/>
        <end position="256"/>
    </location>
</feature>
<reference evidence="2" key="2">
    <citation type="submission" date="2013-03" db="EMBL/GenBank/DDBJ databases">
        <title>Sequence assembly of the Biomphalaria glabrata genome version 4.3.</title>
        <authorList>
            <person name="Warren W."/>
            <person name="Wilson R.K."/>
            <person name="Hillier L.W."/>
            <person name="Minx P."/>
        </authorList>
    </citation>
    <scope>NUCLEOTIDE SEQUENCE</scope>
    <source>
        <strain evidence="2">BB02</strain>
    </source>
</reference>
<dbReference type="OrthoDB" id="5950649at2759"/>
<proteinExistence type="predicted"/>
<keyword evidence="1" id="KW-0732">Signal</keyword>
<evidence type="ECO:0000313" key="4">
    <source>
        <dbReference type="Proteomes" id="UP000076420"/>
    </source>
</evidence>
<evidence type="ECO:0000313" key="3">
    <source>
        <dbReference type="EnsemblMetazoa" id="BGLB033498-PC"/>
    </source>
</evidence>
<dbReference type="Proteomes" id="UP000076420">
    <property type="component" value="Unassembled WGS sequence"/>
</dbReference>
<dbReference type="VEuPathDB" id="VectorBase:BGLAX_038864"/>
<reference evidence="2" key="1">
    <citation type="journal article" date="2004" name="J. Parasitol.">
        <title>The mitochondrial genome of Biomphalaria glabrata (Gastropoda: Basommatophora), intermediate host of Schistosoma mansoni.</title>
        <authorList>
            <person name="DeJong R.J."/>
            <person name="Emery A.M."/>
            <person name="Adema C.M."/>
        </authorList>
    </citation>
    <scope>NUCLEOTIDE SEQUENCE</scope>
    <source>
        <strain evidence="2">BB02</strain>
    </source>
</reference>
<protein>
    <submittedName>
        <fullName evidence="3">Uncharacterized protein</fullName>
    </submittedName>
</protein>
<feature type="signal peptide" evidence="1">
    <location>
        <begin position="1"/>
        <end position="25"/>
    </location>
</feature>
<reference evidence="3" key="3">
    <citation type="submission" date="2020-05" db="UniProtKB">
        <authorList>
            <consortium name="EnsemblMetazoa"/>
        </authorList>
    </citation>
    <scope>IDENTIFICATION</scope>
    <source>
        <strain evidence="3">BB02</strain>
    </source>
</reference>
<sequence>MNLKRLESSTAALVLIVSFLPCSLCQPFVIGGSINTPEEYLKKLLPSVYNMKLIDIITWSMAQEDKARDQEHKIKHSSQSNHKLSLQSNHQNDILEEDSATSEHNNTILNTKKHHRTPLRDSHISRISNTCKFHNGLKTLVEKLNPHIDVSDTFMYSIEDSATLQTNKPEECFNRRTTSKHIIERCYSAITQRDLGSEFFPRYLRSKSCIQGAPSYCHTRTQNARVYKLVSCTNHRPDLIKVSRRVHTGCTCNNTD</sequence>
<organism evidence="3 4">
    <name type="scientific">Biomphalaria glabrata</name>
    <name type="common">Bloodfluke planorb</name>
    <name type="synonym">Freshwater snail</name>
    <dbReference type="NCBI Taxonomy" id="6526"/>
    <lineage>
        <taxon>Eukaryota</taxon>
        <taxon>Metazoa</taxon>
        <taxon>Spiralia</taxon>
        <taxon>Lophotrochozoa</taxon>
        <taxon>Mollusca</taxon>
        <taxon>Gastropoda</taxon>
        <taxon>Heterobranchia</taxon>
        <taxon>Euthyneura</taxon>
        <taxon>Panpulmonata</taxon>
        <taxon>Hygrophila</taxon>
        <taxon>Lymnaeoidea</taxon>
        <taxon>Planorbidae</taxon>
        <taxon>Biomphalaria</taxon>
    </lineage>
</organism>
<dbReference type="RefSeq" id="XP_013085852.2">
    <property type="nucleotide sequence ID" value="XM_013230398.2"/>
</dbReference>
<dbReference type="EnsemblMetazoa" id="BGLB033498-RB">
    <property type="protein sequence ID" value="BGLB033498-PB"/>
    <property type="gene ID" value="BGLB033498"/>
</dbReference>
<gene>
    <name evidence="3" type="primary">106070480</name>
</gene>
<name>A0A2C9LPH3_BIOGL</name>
<dbReference type="RefSeq" id="XP_013085854.2">
    <property type="nucleotide sequence ID" value="XM_013230400.2"/>
</dbReference>